<evidence type="ECO:0000313" key="2">
    <source>
        <dbReference type="WBParaSite" id="MhA1_Contig29.frz3.gene3"/>
    </source>
</evidence>
<accession>A0A1I8BLS1</accession>
<reference evidence="2" key="1">
    <citation type="submission" date="2016-11" db="UniProtKB">
        <authorList>
            <consortium name="WormBaseParasite"/>
        </authorList>
    </citation>
    <scope>IDENTIFICATION</scope>
</reference>
<dbReference type="Proteomes" id="UP000095281">
    <property type="component" value="Unplaced"/>
</dbReference>
<proteinExistence type="predicted"/>
<dbReference type="AlphaFoldDB" id="A0A1I8BLS1"/>
<organism evidence="1 2">
    <name type="scientific">Meloidogyne hapla</name>
    <name type="common">Root-knot nematode worm</name>
    <dbReference type="NCBI Taxonomy" id="6305"/>
    <lineage>
        <taxon>Eukaryota</taxon>
        <taxon>Metazoa</taxon>
        <taxon>Ecdysozoa</taxon>
        <taxon>Nematoda</taxon>
        <taxon>Chromadorea</taxon>
        <taxon>Rhabditida</taxon>
        <taxon>Tylenchina</taxon>
        <taxon>Tylenchomorpha</taxon>
        <taxon>Tylenchoidea</taxon>
        <taxon>Meloidogynidae</taxon>
        <taxon>Meloidogyninae</taxon>
        <taxon>Meloidogyne</taxon>
    </lineage>
</organism>
<sequence>MTDLIYAVRGSTGFALKRGLGKPEELAGEKLTVLIESSTGRECFSKELVKTQAISFSPNDKYMITYEP</sequence>
<name>A0A1I8BLS1_MELHA</name>
<dbReference type="WBParaSite" id="MhA1_Contig29.frz3.gene3">
    <property type="protein sequence ID" value="MhA1_Contig29.frz3.gene3"/>
    <property type="gene ID" value="MhA1_Contig29.frz3.gene3"/>
</dbReference>
<evidence type="ECO:0000313" key="1">
    <source>
        <dbReference type="Proteomes" id="UP000095281"/>
    </source>
</evidence>
<keyword evidence="1" id="KW-1185">Reference proteome</keyword>
<protein>
    <submittedName>
        <fullName evidence="2">Multivesicular body subunit 12B</fullName>
    </submittedName>
</protein>